<feature type="transmembrane region" description="Helical" evidence="6">
    <location>
        <begin position="170"/>
        <end position="189"/>
    </location>
</feature>
<evidence type="ECO:0000259" key="7">
    <source>
        <dbReference type="Pfam" id="PF00916"/>
    </source>
</evidence>
<comment type="subcellular location">
    <subcellularLocation>
        <location evidence="1">Membrane</location>
        <topology evidence="1">Multi-pass membrane protein</topology>
    </subcellularLocation>
</comment>
<dbReference type="KEGG" id="ccin:107273979"/>
<dbReference type="GO" id="GO:0016020">
    <property type="term" value="C:membrane"/>
    <property type="evidence" value="ECO:0007669"/>
    <property type="project" value="UniProtKB-SubCell"/>
</dbReference>
<feature type="transmembrane region" description="Helical" evidence="6">
    <location>
        <begin position="254"/>
        <end position="277"/>
    </location>
</feature>
<dbReference type="GeneID" id="107273979"/>
<dbReference type="CDD" id="cd07042">
    <property type="entry name" value="STAS_SulP_like_sulfate_transporter"/>
    <property type="match status" value="1"/>
</dbReference>
<evidence type="ECO:0000313" key="8">
    <source>
        <dbReference type="Proteomes" id="UP000694920"/>
    </source>
</evidence>
<feature type="transmembrane region" description="Helical" evidence="6">
    <location>
        <begin position="79"/>
        <end position="105"/>
    </location>
</feature>
<gene>
    <name evidence="9" type="primary">LOC107273979</name>
</gene>
<keyword evidence="2 6" id="KW-0812">Transmembrane</keyword>
<evidence type="ECO:0000256" key="6">
    <source>
        <dbReference type="SAM" id="Phobius"/>
    </source>
</evidence>
<feature type="domain" description="SLC26A/SulP transporter" evidence="7">
    <location>
        <begin position="62"/>
        <end position="452"/>
    </location>
</feature>
<evidence type="ECO:0000256" key="1">
    <source>
        <dbReference type="ARBA" id="ARBA00004141"/>
    </source>
</evidence>
<keyword evidence="4 6" id="KW-0472">Membrane</keyword>
<dbReference type="InterPro" id="IPR011547">
    <property type="entry name" value="SLC26A/SulP_dom"/>
</dbReference>
<protein>
    <submittedName>
        <fullName evidence="9">Sodium-independent sulfate anion transporter isoform X1</fullName>
    </submittedName>
</protein>
<dbReference type="InterPro" id="IPR001902">
    <property type="entry name" value="SLC26A/SulP_fam"/>
</dbReference>
<name>A0AAJ7CDZ2_CEPCN</name>
<evidence type="ECO:0000313" key="9">
    <source>
        <dbReference type="RefSeq" id="XP_015608173.1"/>
    </source>
</evidence>
<organism evidence="8 9">
    <name type="scientific">Cephus cinctus</name>
    <name type="common">Wheat stem sawfly</name>
    <dbReference type="NCBI Taxonomy" id="211228"/>
    <lineage>
        <taxon>Eukaryota</taxon>
        <taxon>Metazoa</taxon>
        <taxon>Ecdysozoa</taxon>
        <taxon>Arthropoda</taxon>
        <taxon>Hexapoda</taxon>
        <taxon>Insecta</taxon>
        <taxon>Pterygota</taxon>
        <taxon>Neoptera</taxon>
        <taxon>Endopterygota</taxon>
        <taxon>Hymenoptera</taxon>
        <taxon>Cephoidea</taxon>
        <taxon>Cephidae</taxon>
        <taxon>Cephus</taxon>
    </lineage>
</organism>
<evidence type="ECO:0000256" key="3">
    <source>
        <dbReference type="ARBA" id="ARBA00022989"/>
    </source>
</evidence>
<dbReference type="RefSeq" id="XP_015608173.1">
    <property type="nucleotide sequence ID" value="XM_015752687.2"/>
</dbReference>
<feature type="transmembrane region" description="Helical" evidence="6">
    <location>
        <begin position="415"/>
        <end position="437"/>
    </location>
</feature>
<keyword evidence="8" id="KW-1185">Reference proteome</keyword>
<feature type="transmembrane region" description="Helical" evidence="6">
    <location>
        <begin position="209"/>
        <end position="228"/>
    </location>
</feature>
<dbReference type="Gene3D" id="3.30.750.24">
    <property type="entry name" value="STAS domain"/>
    <property type="match status" value="1"/>
</dbReference>
<keyword evidence="3 6" id="KW-1133">Transmembrane helix</keyword>
<evidence type="ECO:0000256" key="5">
    <source>
        <dbReference type="SAM" id="MobiDB-lite"/>
    </source>
</evidence>
<dbReference type="InterPro" id="IPR036513">
    <property type="entry name" value="STAS_dom_sf"/>
</dbReference>
<feature type="compositionally biased region" description="Basic and acidic residues" evidence="5">
    <location>
        <begin position="1"/>
        <end position="14"/>
    </location>
</feature>
<dbReference type="PANTHER" id="PTHR11814">
    <property type="entry name" value="SULFATE TRANSPORTER"/>
    <property type="match status" value="1"/>
</dbReference>
<dbReference type="Proteomes" id="UP000694920">
    <property type="component" value="Unplaced"/>
</dbReference>
<proteinExistence type="predicted"/>
<feature type="transmembrane region" description="Helical" evidence="6">
    <location>
        <begin position="322"/>
        <end position="345"/>
    </location>
</feature>
<feature type="transmembrane region" description="Helical" evidence="6">
    <location>
        <begin position="449"/>
        <end position="482"/>
    </location>
</feature>
<reference evidence="9" key="1">
    <citation type="submission" date="2025-08" db="UniProtKB">
        <authorList>
            <consortium name="RefSeq"/>
        </authorList>
    </citation>
    <scope>IDENTIFICATION</scope>
</reference>
<feature type="transmembrane region" description="Helical" evidence="6">
    <location>
        <begin position="357"/>
        <end position="378"/>
    </location>
</feature>
<sequence>MEMLPSKDNEKGYQENDDSTECAEECESVGKKATRKYRGKSIKNYISIIQWLPRYTKFEAISDLVAGITLGLTMIPQSIAYAALAGLSAQYGLYSCLFGGFIYVVFGTVKEVSIGATSLMALLTIQYTSDMPVDFVLLLTFLAGCIELAMGLLNLGFLVDFISMPVTSGFTSATSIIIIASQMQGLLGLKYKFHSVPENLYKLFKNFGSIRIGDTILGISCIIFLMLARKVKDLTWLISKGNKNGSDNNILKKALWFFSISRNAVIVLVTAVISYYIENDNGHVPFILSGKVMPGLPKITLPPFSSQSKDRTYNFIEMVSHLGTGIIVLPLIAVLANIAIAKAFASGKRVNASQEMFTLGLCNIVGSFAGAMPTCGAFTRSAVSNASGVATPFAGIYSSILIVLALSFLTPYFYYIPRATLSAVLIGAVVFMIDWRIVSRLWKGSKKDVAAALGTFVVCLVFDVETGLLLGILINCLHLLYLSARPSIQVTQCKSELGYKYLLIKPDIGLFYPAVDFLCTQVMIAAKTEGRDKLPIVIDCDRFKGIDYTAAKGFERLLKDFSGKNQELLFLRISPKIFKRIQSFGVDITKFKHADNESSMANILYGDELEMSRSATLPVFKCVDE</sequence>
<evidence type="ECO:0000256" key="4">
    <source>
        <dbReference type="ARBA" id="ARBA00023136"/>
    </source>
</evidence>
<dbReference type="Pfam" id="PF00916">
    <property type="entry name" value="Sulfate_transp"/>
    <property type="match status" value="1"/>
</dbReference>
<feature type="transmembrane region" description="Helical" evidence="6">
    <location>
        <begin position="390"/>
        <end position="409"/>
    </location>
</feature>
<accession>A0AAJ7CDZ2</accession>
<evidence type="ECO:0000256" key="2">
    <source>
        <dbReference type="ARBA" id="ARBA00022692"/>
    </source>
</evidence>
<dbReference type="AlphaFoldDB" id="A0AAJ7CDZ2"/>
<dbReference type="GO" id="GO:0055085">
    <property type="term" value="P:transmembrane transport"/>
    <property type="evidence" value="ECO:0007669"/>
    <property type="project" value="InterPro"/>
</dbReference>
<feature type="region of interest" description="Disordered" evidence="5">
    <location>
        <begin position="1"/>
        <end position="20"/>
    </location>
</feature>
<feature type="transmembrane region" description="Helical" evidence="6">
    <location>
        <begin position="135"/>
        <end position="158"/>
    </location>
</feature>